<dbReference type="AlphaFoldDB" id="E3HDY5"/>
<dbReference type="PANTHER" id="PTHR11632">
    <property type="entry name" value="SUCCINATE DEHYDROGENASE 2 FLAVOPROTEIN SUBUNIT"/>
    <property type="match status" value="1"/>
</dbReference>
<dbReference type="InterPro" id="IPR027477">
    <property type="entry name" value="Succ_DH/fumarate_Rdtase_cat_sf"/>
</dbReference>
<protein>
    <submittedName>
        <fullName evidence="6">Dissimilatory adenylylsulfate reductase alpha subunit</fullName>
        <ecNumber evidence="6">1.8.99.2</ecNumber>
    </submittedName>
</protein>
<dbReference type="InterPro" id="IPR036188">
    <property type="entry name" value="FAD/NAD-bd_sf"/>
</dbReference>
<reference evidence="6 7" key="1">
    <citation type="journal article" date="2010" name="Stand. Genomic Sci.">
        <title>Complete genome sequence of Ilyobacter polytropus type strain (CuHbu1).</title>
        <authorList>
            <person name="Sikorski J."/>
            <person name="Chertkov O."/>
            <person name="Lapidus A."/>
            <person name="Nolan M."/>
            <person name="Lucas S."/>
            <person name="Del Rio T.G."/>
            <person name="Tice H."/>
            <person name="Cheng J.F."/>
            <person name="Tapia R."/>
            <person name="Han C."/>
            <person name="Goodwin L."/>
            <person name="Pitluck S."/>
            <person name="Liolios K."/>
            <person name="Ivanova N."/>
            <person name="Mavromatis K."/>
            <person name="Mikhailova N."/>
            <person name="Pati A."/>
            <person name="Chen A."/>
            <person name="Palaniappan K."/>
            <person name="Land M."/>
            <person name="Hauser L."/>
            <person name="Chang Y.J."/>
            <person name="Jeffries C.D."/>
            <person name="Brambilla E."/>
            <person name="Yasawong M."/>
            <person name="Rohde M."/>
            <person name="Pukall R."/>
            <person name="Spring S."/>
            <person name="Goker M."/>
            <person name="Woyke T."/>
            <person name="Bristow J."/>
            <person name="Eisen J.A."/>
            <person name="Markowitz V."/>
            <person name="Hugenholtz P."/>
            <person name="Kyrpides N.C."/>
            <person name="Klenk H.P."/>
        </authorList>
    </citation>
    <scope>NUCLEOTIDE SEQUENCE [LARGE SCALE GENOMIC DNA]</scope>
    <source>
        <strain evidence="7">ATCC 51220 / DSM 2926 / LMG 16218 / CuHBu1</strain>
        <plasmid evidence="7">pILYOP02</plasmid>
    </source>
</reference>
<dbReference type="eggNOG" id="COG1053">
    <property type="taxonomic scope" value="Bacteria"/>
</dbReference>
<dbReference type="RefSeq" id="WP_013389249.1">
    <property type="nucleotide sequence ID" value="NC_014634.1"/>
</dbReference>
<keyword evidence="6" id="KW-0614">Plasmid</keyword>
<dbReference type="GO" id="GO:0009061">
    <property type="term" value="P:anaerobic respiration"/>
    <property type="evidence" value="ECO:0007669"/>
    <property type="project" value="TreeGrafter"/>
</dbReference>
<dbReference type="PRINTS" id="PR00368">
    <property type="entry name" value="FADPNR"/>
</dbReference>
<dbReference type="GO" id="GO:0000104">
    <property type="term" value="F:succinate dehydrogenase activity"/>
    <property type="evidence" value="ECO:0007669"/>
    <property type="project" value="TreeGrafter"/>
</dbReference>
<dbReference type="InterPro" id="IPR015939">
    <property type="entry name" value="Fum_Rdtase/Succ_DH_flav-like_C"/>
</dbReference>
<dbReference type="HOGENOM" id="CLU_014312_8_3_0"/>
<dbReference type="GO" id="GO:0009973">
    <property type="term" value="F:adenylyl-sulfate reductase activity"/>
    <property type="evidence" value="ECO:0007669"/>
    <property type="project" value="UniProtKB-EC"/>
</dbReference>
<evidence type="ECO:0000313" key="7">
    <source>
        <dbReference type="Proteomes" id="UP000006875"/>
    </source>
</evidence>
<sequence>MEIVKIITDILIIGGGTAGCHGAIHAKGLDPKLDVVIMEKAGIKRSGCLAAGVNAINAYLPEGETPESYVNYVKKESHGLIREDLTLSIGKKINDMTKKLEAYGLVFLKDKDGNYIVRGKRSIKINGENIKPILAKKTIESGAKVLNKVIATDYIVEKGQITGAYGFSLEMDKFYVIKAKAVVCTTGGASGIYKPNNPVEARHKMWYSPFNTGDGLAMGIRSGAEMTSFEMRFIALRTKDTISPTGTIAQGLEVGQINALGENYMKRYENKSTPMRLYASILENLEGRGPCYLDTRKATKDQVEELKKAYLNMSPSIILKWHDEDIDISKEPVEICGSEPYIVGGHGQAGYWIKDDRSTSVKGLFAAGDVCGGSPKKYVTGCMAESEIAVESAIKYLSSIKISKDFDNNKIESEIKKVFYPLYNKNGFFSAQDIEEKLQKIMDEYAGGISENYKTNEEKLLKAKKLVKKLDKDIEKIKCEKPLEVLKYNELINRILVAKVVIEHLIYRKETRWKCYQERSDYPNLDNENWFKFVNSVYNQKENDIVIIQRDFQRVM</sequence>
<dbReference type="KEGG" id="ipo:Ilyop_2845"/>
<dbReference type="InterPro" id="IPR037099">
    <property type="entry name" value="Fum_R/Succ_DH_flav-like_C_sf"/>
</dbReference>
<dbReference type="OrthoDB" id="9806724at2"/>
<dbReference type="GO" id="GO:0005886">
    <property type="term" value="C:plasma membrane"/>
    <property type="evidence" value="ECO:0007669"/>
    <property type="project" value="TreeGrafter"/>
</dbReference>
<keyword evidence="7" id="KW-1185">Reference proteome</keyword>
<dbReference type="SUPFAM" id="SSF51905">
    <property type="entry name" value="FAD/NAD(P)-binding domain"/>
    <property type="match status" value="1"/>
</dbReference>
<dbReference type="PIRSF" id="PIRSF000171">
    <property type="entry name" value="SDHA_APRA_LASPO"/>
    <property type="match status" value="1"/>
</dbReference>
<dbReference type="PANTHER" id="PTHR11632:SF51">
    <property type="entry name" value="SUCCINATE DEHYDROGENASE [UBIQUINONE] FLAVOPROTEIN SUBUNIT, MITOCHONDRIAL"/>
    <property type="match status" value="1"/>
</dbReference>
<dbReference type="NCBIfam" id="NF005331">
    <property type="entry name" value="PRK06854.1-2"/>
    <property type="match status" value="1"/>
</dbReference>
<evidence type="ECO:0000256" key="1">
    <source>
        <dbReference type="ARBA" id="ARBA00022630"/>
    </source>
</evidence>
<dbReference type="GO" id="GO:0050660">
    <property type="term" value="F:flavin adenine dinucleotide binding"/>
    <property type="evidence" value="ECO:0007669"/>
    <property type="project" value="TreeGrafter"/>
</dbReference>
<keyword evidence="1" id="KW-0285">Flavoprotein</keyword>
<dbReference type="SUPFAM" id="SSF46977">
    <property type="entry name" value="Succinate dehydrogenase/fumarate reductase flavoprotein C-terminal domain"/>
    <property type="match status" value="1"/>
</dbReference>
<evidence type="ECO:0000256" key="2">
    <source>
        <dbReference type="ARBA" id="ARBA00023002"/>
    </source>
</evidence>
<dbReference type="InterPro" id="IPR003953">
    <property type="entry name" value="FAD-dep_OxRdtase_2_FAD-bd"/>
</dbReference>
<geneLocation type="plasmid" evidence="6 7">
    <name>pILYOP02</name>
</geneLocation>
<accession>E3HDY5</accession>
<gene>
    <name evidence="6" type="ordered locus">Ilyop_2845</name>
</gene>
<dbReference type="EMBL" id="CP002283">
    <property type="protein sequence ID" value="ADO84597.1"/>
    <property type="molecule type" value="Genomic_DNA"/>
</dbReference>
<dbReference type="InterPro" id="IPR030664">
    <property type="entry name" value="SdhA/FrdA/AprA"/>
</dbReference>
<evidence type="ECO:0000259" key="4">
    <source>
        <dbReference type="Pfam" id="PF00890"/>
    </source>
</evidence>
<evidence type="ECO:0000313" key="6">
    <source>
        <dbReference type="EMBL" id="ADO84597.1"/>
    </source>
</evidence>
<dbReference type="EC" id="1.8.99.2" evidence="6"/>
<organism evidence="6 7">
    <name type="scientific">Ilyobacter polytropus (strain ATCC 51220 / DSM 2926 / LMG 16218 / CuHBu1)</name>
    <dbReference type="NCBI Taxonomy" id="572544"/>
    <lineage>
        <taxon>Bacteria</taxon>
        <taxon>Fusobacteriati</taxon>
        <taxon>Fusobacteriota</taxon>
        <taxon>Fusobacteriia</taxon>
        <taxon>Fusobacteriales</taxon>
        <taxon>Fusobacteriaceae</taxon>
        <taxon>Ilyobacter</taxon>
    </lineage>
</organism>
<evidence type="ECO:0000259" key="5">
    <source>
        <dbReference type="Pfam" id="PF02910"/>
    </source>
</evidence>
<dbReference type="Pfam" id="PF00890">
    <property type="entry name" value="FAD_binding_2"/>
    <property type="match status" value="1"/>
</dbReference>
<keyword evidence="2 6" id="KW-0560">Oxidoreductase</keyword>
<dbReference type="PROSITE" id="PS51257">
    <property type="entry name" value="PROKAR_LIPOPROTEIN"/>
    <property type="match status" value="1"/>
</dbReference>
<dbReference type="Gene3D" id="3.90.700.10">
    <property type="entry name" value="Succinate dehydrogenase/fumarate reductase flavoprotein, catalytic domain"/>
    <property type="match status" value="1"/>
</dbReference>
<feature type="domain" description="FAD-dependent oxidoreductase 2 FAD-binding" evidence="4">
    <location>
        <begin position="9"/>
        <end position="374"/>
    </location>
</feature>
<feature type="domain" description="Fumarate reductase/succinate dehydrogenase flavoprotein-like C-terminal" evidence="5">
    <location>
        <begin position="436"/>
        <end position="547"/>
    </location>
</feature>
<evidence type="ECO:0000256" key="3">
    <source>
        <dbReference type="PIRSR" id="PIRSR000171-1"/>
    </source>
</evidence>
<dbReference type="Proteomes" id="UP000006875">
    <property type="component" value="Plasmid pILYOP02"/>
</dbReference>
<dbReference type="GO" id="GO:0009055">
    <property type="term" value="F:electron transfer activity"/>
    <property type="evidence" value="ECO:0007669"/>
    <property type="project" value="TreeGrafter"/>
</dbReference>
<dbReference type="SUPFAM" id="SSF56425">
    <property type="entry name" value="Succinate dehydrogenase/fumarate reductase flavoprotein, catalytic domain"/>
    <property type="match status" value="1"/>
</dbReference>
<name>E3HDY5_ILYPC</name>
<dbReference type="Gene3D" id="1.20.58.100">
    <property type="entry name" value="Fumarate reductase/succinate dehydrogenase flavoprotein-like, C-terminal domain"/>
    <property type="match status" value="1"/>
</dbReference>
<dbReference type="Pfam" id="PF02910">
    <property type="entry name" value="Succ_DH_flav_C"/>
    <property type="match status" value="1"/>
</dbReference>
<proteinExistence type="predicted"/>
<dbReference type="Gene3D" id="3.50.50.60">
    <property type="entry name" value="FAD/NAD(P)-binding domain"/>
    <property type="match status" value="1"/>
</dbReference>
<feature type="active site" description="Proton acceptor" evidence="3">
    <location>
        <position position="276"/>
    </location>
</feature>